<dbReference type="InterPro" id="IPR001387">
    <property type="entry name" value="Cro/C1-type_HTH"/>
</dbReference>
<gene>
    <name evidence="2" type="ORF">TSACC_22892</name>
</gene>
<sequence>MFDVENMPGILKARREALELSAQDVARMVGISSAAYFDLETFAADFRQAVSLDKIILLSKVLKEEAIARFHDSENADGRKVLLNDLPGLILTQLNESGMSFSEFSTRVGYDLSSDGLTNEDVLNWNLDCLFLVCEELGVSEILLR</sequence>
<keyword evidence="3" id="KW-1185">Reference proteome</keyword>
<dbReference type="RefSeq" id="WP_075080095.1">
    <property type="nucleotide sequence ID" value="NZ_BDCO01000002.1"/>
</dbReference>
<reference evidence="3" key="1">
    <citation type="journal article" date="2017" name="Genome Announc.">
        <title>Draft Genome Sequence of Terrimicrobium sacchariphilum NM-5T, a Facultative Anaerobic Soil Bacterium of the Class Spartobacteria.</title>
        <authorList>
            <person name="Qiu Y.L."/>
            <person name="Tourlousse D.M."/>
            <person name="Matsuura N."/>
            <person name="Ohashi A."/>
            <person name="Sekiguchi Y."/>
        </authorList>
    </citation>
    <scope>NUCLEOTIDE SEQUENCE [LARGE SCALE GENOMIC DNA]</scope>
    <source>
        <strain evidence="3">NM-5</strain>
    </source>
</reference>
<dbReference type="CDD" id="cd00093">
    <property type="entry name" value="HTH_XRE"/>
    <property type="match status" value="1"/>
</dbReference>
<proteinExistence type="predicted"/>
<dbReference type="PROSITE" id="PS50943">
    <property type="entry name" value="HTH_CROC1"/>
    <property type="match status" value="1"/>
</dbReference>
<dbReference type="GO" id="GO:0003677">
    <property type="term" value="F:DNA binding"/>
    <property type="evidence" value="ECO:0007669"/>
    <property type="project" value="InterPro"/>
</dbReference>
<accession>A0A146GCQ3</accession>
<dbReference type="AlphaFoldDB" id="A0A146GCQ3"/>
<evidence type="ECO:0000313" key="2">
    <source>
        <dbReference type="EMBL" id="GAT34467.1"/>
    </source>
</evidence>
<comment type="caution">
    <text evidence="2">The sequence shown here is derived from an EMBL/GenBank/DDBJ whole genome shotgun (WGS) entry which is preliminary data.</text>
</comment>
<protein>
    <recommendedName>
        <fullName evidence="1">HTH cro/C1-type domain-containing protein</fullName>
    </recommendedName>
</protein>
<dbReference type="InterPro" id="IPR010982">
    <property type="entry name" value="Lambda_DNA-bd_dom_sf"/>
</dbReference>
<dbReference type="SUPFAM" id="SSF47413">
    <property type="entry name" value="lambda repressor-like DNA-binding domains"/>
    <property type="match status" value="1"/>
</dbReference>
<feature type="domain" description="HTH cro/C1-type" evidence="1">
    <location>
        <begin position="11"/>
        <end position="70"/>
    </location>
</feature>
<name>A0A146GCQ3_TERSA</name>
<dbReference type="Proteomes" id="UP000076023">
    <property type="component" value="Unassembled WGS sequence"/>
</dbReference>
<evidence type="ECO:0000313" key="3">
    <source>
        <dbReference type="Proteomes" id="UP000076023"/>
    </source>
</evidence>
<dbReference type="InParanoid" id="A0A146GCQ3"/>
<evidence type="ECO:0000259" key="1">
    <source>
        <dbReference type="PROSITE" id="PS50943"/>
    </source>
</evidence>
<organism evidence="2 3">
    <name type="scientific">Terrimicrobium sacchariphilum</name>
    <dbReference type="NCBI Taxonomy" id="690879"/>
    <lineage>
        <taxon>Bacteria</taxon>
        <taxon>Pseudomonadati</taxon>
        <taxon>Verrucomicrobiota</taxon>
        <taxon>Terrimicrobiia</taxon>
        <taxon>Terrimicrobiales</taxon>
        <taxon>Terrimicrobiaceae</taxon>
        <taxon>Terrimicrobium</taxon>
    </lineage>
</organism>
<dbReference type="EMBL" id="BDCO01000002">
    <property type="protein sequence ID" value="GAT34467.1"/>
    <property type="molecule type" value="Genomic_DNA"/>
</dbReference>